<organism evidence="1">
    <name type="scientific">marine sediment metagenome</name>
    <dbReference type="NCBI Taxonomy" id="412755"/>
    <lineage>
        <taxon>unclassified sequences</taxon>
        <taxon>metagenomes</taxon>
        <taxon>ecological metagenomes</taxon>
    </lineage>
</organism>
<accession>X0RPM5</accession>
<dbReference type="AlphaFoldDB" id="X0RPM5"/>
<evidence type="ECO:0000313" key="1">
    <source>
        <dbReference type="EMBL" id="GAF70809.1"/>
    </source>
</evidence>
<comment type="caution">
    <text evidence="1">The sequence shown here is derived from an EMBL/GenBank/DDBJ whole genome shotgun (WGS) entry which is preliminary data.</text>
</comment>
<reference evidence="1" key="1">
    <citation type="journal article" date="2014" name="Front. Microbiol.">
        <title>High frequency of phylogenetically diverse reductive dehalogenase-homologous genes in deep subseafloor sedimentary metagenomes.</title>
        <authorList>
            <person name="Kawai M."/>
            <person name="Futagami T."/>
            <person name="Toyoda A."/>
            <person name="Takaki Y."/>
            <person name="Nishi S."/>
            <person name="Hori S."/>
            <person name="Arai W."/>
            <person name="Tsubouchi T."/>
            <person name="Morono Y."/>
            <person name="Uchiyama I."/>
            <person name="Ito T."/>
            <person name="Fujiyama A."/>
            <person name="Inagaki F."/>
            <person name="Takami H."/>
        </authorList>
    </citation>
    <scope>NUCLEOTIDE SEQUENCE</scope>
    <source>
        <strain evidence="1">Expedition CK06-06</strain>
    </source>
</reference>
<gene>
    <name evidence="1" type="ORF">S01H1_07705</name>
</gene>
<name>X0RPM5_9ZZZZ</name>
<proteinExistence type="predicted"/>
<protein>
    <submittedName>
        <fullName evidence="1">Uncharacterized protein</fullName>
    </submittedName>
</protein>
<sequence length="101" mass="11574">MSITLDLIMKKATNKFVDDVESDLYKYKRLLTDAIQKGGEKKVEKKLLAEVNVALGDGGETVEVVKTVKEPKDDWKTRRKKKEIFYKKAAIEAISEHFDID</sequence>
<dbReference type="EMBL" id="BARS01003959">
    <property type="protein sequence ID" value="GAF70809.1"/>
    <property type="molecule type" value="Genomic_DNA"/>
</dbReference>